<comment type="pathway">
    <text evidence="2">Lipid metabolism.</text>
</comment>
<dbReference type="PANTHER" id="PTHR31650">
    <property type="entry name" value="O-ACYLTRANSFERASE (WSD1-LIKE) FAMILY PROTEIN"/>
    <property type="match status" value="1"/>
</dbReference>
<organism evidence="14 15">
    <name type="scientific">Exilibacterium tricleocarpae</name>
    <dbReference type="NCBI Taxonomy" id="2591008"/>
    <lineage>
        <taxon>Bacteria</taxon>
        <taxon>Pseudomonadati</taxon>
        <taxon>Pseudomonadota</taxon>
        <taxon>Gammaproteobacteria</taxon>
        <taxon>Cellvibrionales</taxon>
        <taxon>Cellvibrionaceae</taxon>
        <taxon>Exilibacterium</taxon>
    </lineage>
</organism>
<dbReference type="InterPro" id="IPR004255">
    <property type="entry name" value="O-acyltransferase_WSD1_N"/>
</dbReference>
<dbReference type="SUPFAM" id="SSF52777">
    <property type="entry name" value="CoA-dependent acyltransferases"/>
    <property type="match status" value="1"/>
</dbReference>
<dbReference type="GO" id="GO:0071731">
    <property type="term" value="P:response to nitric oxide"/>
    <property type="evidence" value="ECO:0007669"/>
    <property type="project" value="TreeGrafter"/>
</dbReference>
<feature type="domain" description="O-acyltransferase WSD1 C-terminal" evidence="13">
    <location>
        <begin position="314"/>
        <end position="465"/>
    </location>
</feature>
<dbReference type="UniPathway" id="UPA00282"/>
<name>A0A545U5E8_9GAMM</name>
<proteinExistence type="inferred from homology"/>
<keyword evidence="8" id="KW-0443">Lipid metabolism</keyword>
<keyword evidence="5" id="KW-0444">Lipid biosynthesis</keyword>
<feature type="domain" description="O-acyltransferase WSD1-like N-terminal" evidence="12">
    <location>
        <begin position="4"/>
        <end position="273"/>
    </location>
</feature>
<protein>
    <recommendedName>
        <fullName evidence="4">diacylglycerol O-acyltransferase</fullName>
        <ecNumber evidence="4">2.3.1.20</ecNumber>
    </recommendedName>
</protein>
<feature type="region of interest" description="Disordered" evidence="11">
    <location>
        <begin position="473"/>
        <end position="498"/>
    </location>
</feature>
<dbReference type="GO" id="GO:0019432">
    <property type="term" value="P:triglyceride biosynthetic process"/>
    <property type="evidence" value="ECO:0007669"/>
    <property type="project" value="UniProtKB-UniPathway"/>
</dbReference>
<evidence type="ECO:0000313" key="15">
    <source>
        <dbReference type="Proteomes" id="UP000319732"/>
    </source>
</evidence>
<comment type="pathway">
    <text evidence="1">Glycerolipid metabolism; triacylglycerol biosynthesis.</text>
</comment>
<dbReference type="AlphaFoldDB" id="A0A545U5E8"/>
<evidence type="ECO:0000313" key="14">
    <source>
        <dbReference type="EMBL" id="TQV84687.1"/>
    </source>
</evidence>
<dbReference type="GO" id="GO:0051701">
    <property type="term" value="P:biological process involved in interaction with host"/>
    <property type="evidence" value="ECO:0007669"/>
    <property type="project" value="TreeGrafter"/>
</dbReference>
<dbReference type="EMBL" id="VHSG01000005">
    <property type="protein sequence ID" value="TQV84687.1"/>
    <property type="molecule type" value="Genomic_DNA"/>
</dbReference>
<comment type="similarity">
    <text evidence="3">Belongs to the long-chain O-acyltransferase family.</text>
</comment>
<dbReference type="RefSeq" id="WP_142902893.1">
    <property type="nucleotide sequence ID" value="NZ_ML660088.1"/>
</dbReference>
<dbReference type="Pfam" id="PF06974">
    <property type="entry name" value="WS_DGAT_C"/>
    <property type="match status" value="1"/>
</dbReference>
<evidence type="ECO:0000256" key="11">
    <source>
        <dbReference type="SAM" id="MobiDB-lite"/>
    </source>
</evidence>
<dbReference type="Pfam" id="PF03007">
    <property type="entry name" value="WS_DGAT_cat"/>
    <property type="match status" value="1"/>
</dbReference>
<dbReference type="PANTHER" id="PTHR31650:SF1">
    <property type="entry name" value="WAX ESTER SYNTHASE_DIACYLGLYCEROL ACYLTRANSFERASE 4-RELATED"/>
    <property type="match status" value="1"/>
</dbReference>
<comment type="caution">
    <text evidence="14">The sequence shown here is derived from an EMBL/GenBank/DDBJ whole genome shotgun (WGS) entry which is preliminary data.</text>
</comment>
<evidence type="ECO:0000256" key="10">
    <source>
        <dbReference type="ARBA" id="ARBA00048109"/>
    </source>
</evidence>
<dbReference type="InterPro" id="IPR045034">
    <property type="entry name" value="O-acyltransferase_WSD1-like"/>
</dbReference>
<evidence type="ECO:0000259" key="12">
    <source>
        <dbReference type="Pfam" id="PF03007"/>
    </source>
</evidence>
<dbReference type="InterPro" id="IPR014292">
    <property type="entry name" value="Acyl_transf_WS/DGAT"/>
</dbReference>
<gene>
    <name evidence="14" type="ORF">FKG94_03965</name>
</gene>
<evidence type="ECO:0000256" key="6">
    <source>
        <dbReference type="ARBA" id="ARBA00022679"/>
    </source>
</evidence>
<dbReference type="GO" id="GO:0001666">
    <property type="term" value="P:response to hypoxia"/>
    <property type="evidence" value="ECO:0007669"/>
    <property type="project" value="TreeGrafter"/>
</dbReference>
<keyword evidence="6 14" id="KW-0808">Transferase</keyword>
<dbReference type="GO" id="GO:0005886">
    <property type="term" value="C:plasma membrane"/>
    <property type="evidence" value="ECO:0007669"/>
    <property type="project" value="TreeGrafter"/>
</dbReference>
<reference evidence="14 15" key="1">
    <citation type="submission" date="2019-06" db="EMBL/GenBank/DDBJ databases">
        <title>Whole genome sequence for Cellvibrionaceae sp. R142.</title>
        <authorList>
            <person name="Wang G."/>
        </authorList>
    </citation>
    <scope>NUCLEOTIDE SEQUENCE [LARGE SCALE GENOMIC DNA]</scope>
    <source>
        <strain evidence="14 15">R142</strain>
    </source>
</reference>
<dbReference type="GO" id="GO:0004144">
    <property type="term" value="F:diacylglycerol O-acyltransferase activity"/>
    <property type="evidence" value="ECO:0007669"/>
    <property type="project" value="UniProtKB-EC"/>
</dbReference>
<evidence type="ECO:0000256" key="2">
    <source>
        <dbReference type="ARBA" id="ARBA00005189"/>
    </source>
</evidence>
<evidence type="ECO:0000259" key="13">
    <source>
        <dbReference type="Pfam" id="PF06974"/>
    </source>
</evidence>
<dbReference type="EC" id="2.3.1.20" evidence="4"/>
<keyword evidence="9 14" id="KW-0012">Acyltransferase</keyword>
<evidence type="ECO:0000256" key="7">
    <source>
        <dbReference type="ARBA" id="ARBA00022798"/>
    </source>
</evidence>
<evidence type="ECO:0000256" key="3">
    <source>
        <dbReference type="ARBA" id="ARBA00009587"/>
    </source>
</evidence>
<evidence type="ECO:0000256" key="4">
    <source>
        <dbReference type="ARBA" id="ARBA00013244"/>
    </source>
</evidence>
<keyword evidence="7" id="KW-0319">Glycerol metabolism</keyword>
<keyword evidence="15" id="KW-1185">Reference proteome</keyword>
<dbReference type="NCBIfam" id="TIGR02946">
    <property type="entry name" value="acyl_WS_DGAT"/>
    <property type="match status" value="1"/>
</dbReference>
<evidence type="ECO:0000256" key="8">
    <source>
        <dbReference type="ARBA" id="ARBA00023098"/>
    </source>
</evidence>
<dbReference type="OrthoDB" id="9810950at2"/>
<evidence type="ECO:0000256" key="1">
    <source>
        <dbReference type="ARBA" id="ARBA00004771"/>
    </source>
</evidence>
<dbReference type="Proteomes" id="UP000319732">
    <property type="component" value="Unassembled WGS sequence"/>
</dbReference>
<dbReference type="GO" id="GO:0006071">
    <property type="term" value="P:glycerol metabolic process"/>
    <property type="evidence" value="ECO:0007669"/>
    <property type="project" value="UniProtKB-KW"/>
</dbReference>
<sequence length="498" mass="54797">MQQLSGMDASFLYFETANMPMHIGGLQIYDQSTAPDGQVGFKDILRFFESRLHKAPSFRRRAVRVPLGADHPYWIEDPEFDLEFHVRHVALPRPGDWRQLCIETSRLLSRPLDERKPLWEAYIIEGLDNVEGMPKGAFAMLTKIHHACVDGLSGAEIAKAIHDTAPGVTVEPPQRPWVAERLPTGMELFGRTLVSGIKRPFQFARLVGTSIPVVKNVAEGFIKRELKLNLRVPRTRFNEAVSPHRVFDGRSFDLEEIRAIKTAVAGATVNDVAVAVCGGALRKYLQAKNELPAQTCVAMAPISVRTEAQRHDAGNLVSAMSLPIRSDIEDPLERLRAVHEESQQAKKLAATVGGQMAVEAAQFLPAAVVPLAVRAYERSGLNKRVPALVNCIITNVPSANFPLYSMGCEMVAHFGLGPITHGVGLFQPIVSYNGRVTISAVSCRDMMPDPAFYMECLEAAYDELKLAAIGEPEVAAEKKSAPKKRAARRPTKKSDPAP</sequence>
<accession>A0A545U5E8</accession>
<dbReference type="InterPro" id="IPR009721">
    <property type="entry name" value="O-acyltransferase_WSD1_C"/>
</dbReference>
<comment type="catalytic activity">
    <reaction evidence="10">
        <text>an acyl-CoA + a 1,2-diacyl-sn-glycerol = a triacyl-sn-glycerol + CoA</text>
        <dbReference type="Rhea" id="RHEA:10868"/>
        <dbReference type="ChEBI" id="CHEBI:17815"/>
        <dbReference type="ChEBI" id="CHEBI:57287"/>
        <dbReference type="ChEBI" id="CHEBI:58342"/>
        <dbReference type="ChEBI" id="CHEBI:64615"/>
        <dbReference type="EC" id="2.3.1.20"/>
    </reaction>
</comment>
<feature type="compositionally biased region" description="Basic residues" evidence="11">
    <location>
        <begin position="481"/>
        <end position="491"/>
    </location>
</feature>
<evidence type="ECO:0000256" key="9">
    <source>
        <dbReference type="ARBA" id="ARBA00023315"/>
    </source>
</evidence>
<evidence type="ECO:0000256" key="5">
    <source>
        <dbReference type="ARBA" id="ARBA00022516"/>
    </source>
</evidence>